<dbReference type="InterPro" id="IPR013103">
    <property type="entry name" value="RVT_2"/>
</dbReference>
<accession>A0A151SXP4</accession>
<dbReference type="Pfam" id="PF07727">
    <property type="entry name" value="RVT_2"/>
    <property type="match status" value="1"/>
</dbReference>
<reference evidence="2 3" key="1">
    <citation type="journal article" date="2012" name="Nat. Biotechnol.">
        <title>Draft genome sequence of pigeonpea (Cajanus cajan), an orphan legume crop of resource-poor farmers.</title>
        <authorList>
            <person name="Varshney R.K."/>
            <person name="Chen W."/>
            <person name="Li Y."/>
            <person name="Bharti A.K."/>
            <person name="Saxena R.K."/>
            <person name="Schlueter J.A."/>
            <person name="Donoghue M.T."/>
            <person name="Azam S."/>
            <person name="Fan G."/>
            <person name="Whaley A.M."/>
            <person name="Farmer A.D."/>
            <person name="Sheridan J."/>
            <person name="Iwata A."/>
            <person name="Tuteja R."/>
            <person name="Penmetsa R.V."/>
            <person name="Wu W."/>
            <person name="Upadhyaya H.D."/>
            <person name="Yang S.P."/>
            <person name="Shah T."/>
            <person name="Saxena K.B."/>
            <person name="Michael T."/>
            <person name="McCombie W.R."/>
            <person name="Yang B."/>
            <person name="Zhang G."/>
            <person name="Yang H."/>
            <person name="Wang J."/>
            <person name="Spillane C."/>
            <person name="Cook D.R."/>
            <person name="May G.D."/>
            <person name="Xu X."/>
            <person name="Jackson S.A."/>
        </authorList>
    </citation>
    <scope>NUCLEOTIDE SEQUENCE [LARGE SCALE GENOMIC DNA]</scope>
    <source>
        <strain evidence="3">cv. Asha</strain>
    </source>
</reference>
<evidence type="ECO:0000313" key="3">
    <source>
        <dbReference type="Proteomes" id="UP000075243"/>
    </source>
</evidence>
<evidence type="ECO:0000313" key="2">
    <source>
        <dbReference type="EMBL" id="KYP59565.1"/>
    </source>
</evidence>
<dbReference type="AlphaFoldDB" id="A0A151SXP4"/>
<organism evidence="2 3">
    <name type="scientific">Cajanus cajan</name>
    <name type="common">Pigeon pea</name>
    <name type="synonym">Cajanus indicus</name>
    <dbReference type="NCBI Taxonomy" id="3821"/>
    <lineage>
        <taxon>Eukaryota</taxon>
        <taxon>Viridiplantae</taxon>
        <taxon>Streptophyta</taxon>
        <taxon>Embryophyta</taxon>
        <taxon>Tracheophyta</taxon>
        <taxon>Spermatophyta</taxon>
        <taxon>Magnoliopsida</taxon>
        <taxon>eudicotyledons</taxon>
        <taxon>Gunneridae</taxon>
        <taxon>Pentapetalae</taxon>
        <taxon>rosids</taxon>
        <taxon>fabids</taxon>
        <taxon>Fabales</taxon>
        <taxon>Fabaceae</taxon>
        <taxon>Papilionoideae</taxon>
        <taxon>50 kb inversion clade</taxon>
        <taxon>NPAAA clade</taxon>
        <taxon>indigoferoid/millettioid clade</taxon>
        <taxon>Phaseoleae</taxon>
        <taxon>Cajanus</taxon>
    </lineage>
</organism>
<evidence type="ECO:0000259" key="1">
    <source>
        <dbReference type="Pfam" id="PF07727"/>
    </source>
</evidence>
<proteinExistence type="predicted"/>
<feature type="domain" description="Reverse transcriptase Ty1/copia-type" evidence="1">
    <location>
        <begin position="1"/>
        <end position="50"/>
    </location>
</feature>
<dbReference type="Gramene" id="C.cajan_14571.t">
    <property type="protein sequence ID" value="C.cajan_14571.t.cds1"/>
    <property type="gene ID" value="C.cajan_14571"/>
</dbReference>
<sequence>MQGKFDMSMMGELSFFLGQQVKQMNKGIFLHQTKYSRELLKNFDMDNCKILKMSTNCYLDNDVVGKKSRRIKI</sequence>
<dbReference type="Proteomes" id="UP000075243">
    <property type="component" value="Chromosome 10"/>
</dbReference>
<keyword evidence="3" id="KW-1185">Reference proteome</keyword>
<protein>
    <recommendedName>
        <fullName evidence="1">Reverse transcriptase Ty1/copia-type domain-containing protein</fullName>
    </recommendedName>
</protein>
<dbReference type="EMBL" id="CM003612">
    <property type="protein sequence ID" value="KYP59565.1"/>
    <property type="molecule type" value="Genomic_DNA"/>
</dbReference>
<name>A0A151SXP4_CAJCA</name>
<gene>
    <name evidence="2" type="ORF">KK1_015001</name>
</gene>